<dbReference type="Proteomes" id="UP001157138">
    <property type="component" value="Unassembled WGS sequence"/>
</dbReference>
<evidence type="ECO:0000313" key="4">
    <source>
        <dbReference type="Proteomes" id="UP001157138"/>
    </source>
</evidence>
<dbReference type="InterPro" id="IPR051244">
    <property type="entry name" value="TCAF"/>
</dbReference>
<dbReference type="RefSeq" id="WP_284193997.1">
    <property type="nucleotide sequence ID" value="NZ_BSPW01000095.1"/>
</dbReference>
<proteinExistence type="predicted"/>
<dbReference type="SUPFAM" id="SSF51055">
    <property type="entry name" value="Carbohydrate binding domain"/>
    <property type="match status" value="1"/>
</dbReference>
<dbReference type="SMART" id="SM01276">
    <property type="entry name" value="M60-like"/>
    <property type="match status" value="1"/>
</dbReference>
<sequence length="612" mass="69682">MKIKTKICLSLVSIYSLPLLCAPQWEQKSYSGGNYVCHEEVLFKSKWWAGPYNEPDSNGPTKSNQSGWGNQPWLPLLDAKECITTSNNRAPIANAGKDIKVHSPSTVITLDGSGSFDEDGDRLTYHWQQVSGPVLGVKNEYSQYASVSIPDLGNNEKYTFKLTVSDGKTTSQDQVVVSYIADNELVTRTIHVEQPGKGSYIKNEQRRGFEPTPLQSTGFWVEKGETLDVSLNISNGNSSTLPKLFISLPDDRTYKFSHAEKHSLSKGLNKIEVNKSGILYIYYDAIEQSSDITIELISGGSPFARFDINKNDNSDWERMLNEYSDIPYIELVGNNTMITAKKYPAVNYISEQGPKELLVGWDKVIEWSQEQYGITSTDRNSPHRKILHKFHYVDGLSPEGVINEDKCAGSLNAWAWRLMACSSNGLKSIFTVNNAVISSWGPWHELGHHMQVRPFTWSGLTEVTVNLTSLFIQRKFGLESRLESGNTWDNEIFPYLNRTNRDFSSLSVWAKLGMFWQLDLTFGEDFYKRIATNYRNNSMYNYNLSNEQKIQRFIIESSVASNYDLTPFFEKWGLIANSDTKEKIKNMGLENMQLPIWENRDKNIKYKLSIDR</sequence>
<keyword evidence="4" id="KW-1185">Reference proteome</keyword>
<dbReference type="InterPro" id="IPR013783">
    <property type="entry name" value="Ig-like_fold"/>
</dbReference>
<organism evidence="3 4">
    <name type="scientific">Vibrio zhanjiangensis</name>
    <dbReference type="NCBI Taxonomy" id="1046128"/>
    <lineage>
        <taxon>Bacteria</taxon>
        <taxon>Pseudomonadati</taxon>
        <taxon>Pseudomonadota</taxon>
        <taxon>Gammaproteobacteria</taxon>
        <taxon>Vibrionales</taxon>
        <taxon>Vibrionaceae</taxon>
        <taxon>Vibrio</taxon>
    </lineage>
</organism>
<dbReference type="Gene3D" id="1.10.390.30">
    <property type="entry name" value="Peptidase M60, enhancin-like domain 3"/>
    <property type="match status" value="1"/>
</dbReference>
<gene>
    <name evidence="3" type="ORF">GCM10007938_39580</name>
</gene>
<dbReference type="Gene3D" id="2.60.120.1250">
    <property type="entry name" value="Peptidase M60, enhancin-like domain 1"/>
    <property type="match status" value="1"/>
</dbReference>
<dbReference type="Pfam" id="PF13402">
    <property type="entry name" value="Peptidase_M60"/>
    <property type="match status" value="1"/>
</dbReference>
<feature type="signal peptide" evidence="1">
    <location>
        <begin position="1"/>
        <end position="21"/>
    </location>
</feature>
<evidence type="ECO:0000259" key="2">
    <source>
        <dbReference type="PROSITE" id="PS51723"/>
    </source>
</evidence>
<evidence type="ECO:0000256" key="1">
    <source>
        <dbReference type="SAM" id="SignalP"/>
    </source>
</evidence>
<dbReference type="InterPro" id="IPR035986">
    <property type="entry name" value="PKD_dom_sf"/>
</dbReference>
<reference evidence="4" key="1">
    <citation type="journal article" date="2019" name="Int. J. Syst. Evol. Microbiol.">
        <title>The Global Catalogue of Microorganisms (GCM) 10K type strain sequencing project: providing services to taxonomists for standard genome sequencing and annotation.</title>
        <authorList>
            <consortium name="The Broad Institute Genomics Platform"/>
            <consortium name="The Broad Institute Genome Sequencing Center for Infectious Disease"/>
            <person name="Wu L."/>
            <person name="Ma J."/>
        </authorList>
    </citation>
    <scope>NUCLEOTIDE SEQUENCE [LARGE SCALE GENOMIC DNA]</scope>
    <source>
        <strain evidence="4">NBRC 108723</strain>
    </source>
</reference>
<dbReference type="Gene3D" id="2.60.40.10">
    <property type="entry name" value="Immunoglobulins"/>
    <property type="match status" value="1"/>
</dbReference>
<dbReference type="Gene3D" id="3.40.390.80">
    <property type="entry name" value="Peptidase M60, enhancin-like domain 2"/>
    <property type="match status" value="1"/>
</dbReference>
<name>A0ABQ6F5N4_9VIBR</name>
<evidence type="ECO:0000313" key="3">
    <source>
        <dbReference type="EMBL" id="GLT20175.1"/>
    </source>
</evidence>
<dbReference type="PROSITE" id="PS51723">
    <property type="entry name" value="PEPTIDASE_M60"/>
    <property type="match status" value="1"/>
</dbReference>
<dbReference type="SUPFAM" id="SSF49299">
    <property type="entry name" value="PKD domain"/>
    <property type="match status" value="1"/>
</dbReference>
<dbReference type="InterPro" id="IPR036573">
    <property type="entry name" value="CBM_sf_5/12"/>
</dbReference>
<dbReference type="Pfam" id="PF22352">
    <property type="entry name" value="K319L-like_PKD"/>
    <property type="match status" value="1"/>
</dbReference>
<dbReference type="PANTHER" id="PTHR15730">
    <property type="entry name" value="EXPERIMENTAL AUTOIMMUNE PROSTATITIS ANTIGEN 2-RELATED"/>
    <property type="match status" value="1"/>
</dbReference>
<feature type="chain" id="PRO_5045041221" description="Peptidase M60 domain-containing protein" evidence="1">
    <location>
        <begin position="22"/>
        <end position="612"/>
    </location>
</feature>
<accession>A0ABQ6F5N4</accession>
<feature type="domain" description="Peptidase M60" evidence="2">
    <location>
        <begin position="212"/>
        <end position="523"/>
    </location>
</feature>
<dbReference type="PANTHER" id="PTHR15730:SF5">
    <property type="entry name" value="SI:CH211-210B2.2-RELATED"/>
    <property type="match status" value="1"/>
</dbReference>
<dbReference type="EMBL" id="BSPW01000095">
    <property type="protein sequence ID" value="GLT20175.1"/>
    <property type="molecule type" value="Genomic_DNA"/>
</dbReference>
<dbReference type="InterPro" id="IPR042279">
    <property type="entry name" value="Pep_M60_3"/>
</dbReference>
<protein>
    <recommendedName>
        <fullName evidence="2">Peptidase M60 domain-containing protein</fullName>
    </recommendedName>
</protein>
<keyword evidence="1" id="KW-0732">Signal</keyword>
<comment type="caution">
    <text evidence="3">The sequence shown here is derived from an EMBL/GenBank/DDBJ whole genome shotgun (WGS) entry which is preliminary data.</text>
</comment>
<dbReference type="InterPro" id="IPR031161">
    <property type="entry name" value="Peptidase_M60_dom"/>
</dbReference>